<dbReference type="InterPro" id="IPR002123">
    <property type="entry name" value="Plipid/glycerol_acylTrfase"/>
</dbReference>
<protein>
    <recommendedName>
        <fullName evidence="4">Carrier domain-containing protein</fullName>
    </recommendedName>
</protein>
<name>A0A1W9ZBU3_MYCAN</name>
<dbReference type="Gene3D" id="1.10.1200.10">
    <property type="entry name" value="ACP-like"/>
    <property type="match status" value="1"/>
</dbReference>
<keyword evidence="2" id="KW-0436">Ligase</keyword>
<dbReference type="GO" id="GO:0016874">
    <property type="term" value="F:ligase activity"/>
    <property type="evidence" value="ECO:0007669"/>
    <property type="project" value="UniProtKB-KW"/>
</dbReference>
<dbReference type="InterPro" id="IPR045851">
    <property type="entry name" value="AMP-bd_C_sf"/>
</dbReference>
<keyword evidence="3" id="KW-0812">Transmembrane</keyword>
<comment type="similarity">
    <text evidence="1">Belongs to the ATP-dependent AMP-binding enzyme family.</text>
</comment>
<evidence type="ECO:0000256" key="2">
    <source>
        <dbReference type="ARBA" id="ARBA00022598"/>
    </source>
</evidence>
<dbReference type="SUPFAM" id="SSF69593">
    <property type="entry name" value="Glycerol-3-phosphate (1)-acyltransferase"/>
    <property type="match status" value="1"/>
</dbReference>
<gene>
    <name evidence="5" type="ORF">BST12_25685</name>
</gene>
<reference evidence="5 6" key="1">
    <citation type="submission" date="2017-02" db="EMBL/GenBank/DDBJ databases">
        <title>The new phylogeny of genus Mycobacterium.</title>
        <authorList>
            <person name="Tortoli E."/>
            <person name="Trovato A."/>
            <person name="Cirillo D.M."/>
        </authorList>
    </citation>
    <scope>NUCLEOTIDE SEQUENCE [LARGE SCALE GENOMIC DNA]</scope>
    <source>
        <strain evidence="5 6">DSM 45057</strain>
    </source>
</reference>
<dbReference type="SUPFAM" id="SSF47336">
    <property type="entry name" value="ACP-like"/>
    <property type="match status" value="1"/>
</dbReference>
<dbReference type="Gene3D" id="3.40.50.12780">
    <property type="entry name" value="N-terminal domain of ligase-like"/>
    <property type="match status" value="1"/>
</dbReference>
<comment type="caution">
    <text evidence="5">The sequence shown here is derived from an EMBL/GenBank/DDBJ whole genome shotgun (WGS) entry which is preliminary data.</text>
</comment>
<sequence>MRTEQLLREELAGVLRDAGLGQINDPDILDFDFAERLGLGSIELADLLIRVGKAYAIELPSDGMGRFRRPRDLLEAIEEAPGIETAGIGQSVLGPPPTPPVKNASVTSFSAMAREASTLLDLLRARADKHGQHPHLKFLAPDGQVSTLTYGELWDRGRRAAAGLASLGLASGERVAILALTGPEFFVAFVAVLCAGGVPVPIYPPVRLDDLDKYVERQSRILRSAGAAFVVADAQFQAAAALLCAATPSLREVATVIALSAGDGALFCVESPPELALIQYTSGSTGDPKGVALTHANLLANTTAISGAVIDVGLQPSDAALCWMPLYHDFGLIAMWMGLGLFAGATVVLISPVDFLVKPALWLWAIDRFRVTTIATTPFGLDHVTRRVSDDHIAGLDLSSLKLTFVGAEPVRAKSVEEFARRFEPYGFRRGTIAPCYGLAESCVGVTFAHDALHGPRVDLIDADLLATERRAVPAGPGARTRSVVSVGTPMGDQQIRVVELTGSPDEPVAQRHEGRVLVRGKSVMSGYFGRPEATASVRVGDWLDTGDLGYLADGELFITGRIKDLIIKAGRNFHPQDIEQIVGELPGVRKGCVIAFGEEMPDSEPGNQGSQGNQGAERIVVVAETTGDPAGHDQLKALIRAAVVEATGTSADDVVLIPRGSMLKTSSGKLRRQETRQAYRTGTLGSSAPAQRPTVAAKTRYRLRRSVGRWRETLVGTYIAVMTVSAILFGAAVAKRLSNRTAVWRFTHRMVHLLFAAIGMSFRRKGVQLPEGQAIYVSNHPTDMDPLLLLAALGRPVVLTAKKRLFTGVLGVLAERLGTVPVDEDLESSLVSYEQMKSLLAAGESIHIFAEGERRGTPGIYPFRFGAFKLAASAEVPIVPLVLRGSRKVMQGRPYRPAALEVDVLPPVWIDCDPGDLAGLAKARAEVRKMIAEASGEPLVDTRGFTKPVDKASVATRFSTWGSRSKVTPAR</sequence>
<dbReference type="InterPro" id="IPR042099">
    <property type="entry name" value="ANL_N_sf"/>
</dbReference>
<feature type="transmembrane region" description="Helical" evidence="3">
    <location>
        <begin position="715"/>
        <end position="735"/>
    </location>
</feature>
<evidence type="ECO:0000313" key="6">
    <source>
        <dbReference type="Proteomes" id="UP000192284"/>
    </source>
</evidence>
<dbReference type="GO" id="GO:0005886">
    <property type="term" value="C:plasma membrane"/>
    <property type="evidence" value="ECO:0007669"/>
    <property type="project" value="TreeGrafter"/>
</dbReference>
<dbReference type="AlphaFoldDB" id="A0A1W9ZBU3"/>
<feature type="transmembrane region" description="Helical" evidence="3">
    <location>
        <begin position="333"/>
        <end position="357"/>
    </location>
</feature>
<dbReference type="GO" id="GO:0070566">
    <property type="term" value="F:adenylyltransferase activity"/>
    <property type="evidence" value="ECO:0007669"/>
    <property type="project" value="TreeGrafter"/>
</dbReference>
<dbReference type="InterPro" id="IPR009081">
    <property type="entry name" value="PP-bd_ACP"/>
</dbReference>
<dbReference type="PROSITE" id="PS00455">
    <property type="entry name" value="AMP_BINDING"/>
    <property type="match status" value="1"/>
</dbReference>
<keyword evidence="3" id="KW-1133">Transmembrane helix</keyword>
<dbReference type="PANTHER" id="PTHR22754:SF32">
    <property type="entry name" value="DISCO-INTERACTING PROTEIN 2"/>
    <property type="match status" value="1"/>
</dbReference>
<dbReference type="SMART" id="SM00563">
    <property type="entry name" value="PlsC"/>
    <property type="match status" value="1"/>
</dbReference>
<evidence type="ECO:0000313" key="5">
    <source>
        <dbReference type="EMBL" id="ORA11576.1"/>
    </source>
</evidence>
<proteinExistence type="inferred from homology"/>
<dbReference type="GO" id="GO:0006633">
    <property type="term" value="P:fatty acid biosynthetic process"/>
    <property type="evidence" value="ECO:0007669"/>
    <property type="project" value="TreeGrafter"/>
</dbReference>
<dbReference type="Pfam" id="PF01553">
    <property type="entry name" value="Acyltransferase"/>
    <property type="match status" value="1"/>
</dbReference>
<dbReference type="SUPFAM" id="SSF56801">
    <property type="entry name" value="Acetyl-CoA synthetase-like"/>
    <property type="match status" value="1"/>
</dbReference>
<dbReference type="InterPro" id="IPR000873">
    <property type="entry name" value="AMP-dep_synth/lig_dom"/>
</dbReference>
<dbReference type="CDD" id="cd07989">
    <property type="entry name" value="LPLAT_AGPAT-like"/>
    <property type="match status" value="1"/>
</dbReference>
<dbReference type="RefSeq" id="WP_083116042.1">
    <property type="nucleotide sequence ID" value="NZ_JACKTS010000027.1"/>
</dbReference>
<dbReference type="InterPro" id="IPR036736">
    <property type="entry name" value="ACP-like_sf"/>
</dbReference>
<dbReference type="OrthoDB" id="3671040at2"/>
<organism evidence="5 6">
    <name type="scientific">Mycobacterium angelicum</name>
    <dbReference type="NCBI Taxonomy" id="470074"/>
    <lineage>
        <taxon>Bacteria</taxon>
        <taxon>Bacillati</taxon>
        <taxon>Actinomycetota</taxon>
        <taxon>Actinomycetes</taxon>
        <taxon>Mycobacteriales</taxon>
        <taxon>Mycobacteriaceae</taxon>
        <taxon>Mycobacterium</taxon>
    </lineage>
</organism>
<dbReference type="EMBL" id="MVHE01000079">
    <property type="protein sequence ID" value="ORA11576.1"/>
    <property type="molecule type" value="Genomic_DNA"/>
</dbReference>
<dbReference type="Proteomes" id="UP000192284">
    <property type="component" value="Unassembled WGS sequence"/>
</dbReference>
<dbReference type="CDD" id="cd05931">
    <property type="entry name" value="FAAL"/>
    <property type="match status" value="1"/>
</dbReference>
<dbReference type="PANTHER" id="PTHR22754">
    <property type="entry name" value="DISCO-INTERACTING PROTEIN 2 DIP2 -RELATED"/>
    <property type="match status" value="1"/>
</dbReference>
<evidence type="ECO:0000256" key="1">
    <source>
        <dbReference type="ARBA" id="ARBA00006432"/>
    </source>
</evidence>
<evidence type="ECO:0000259" key="4">
    <source>
        <dbReference type="PROSITE" id="PS50075"/>
    </source>
</evidence>
<evidence type="ECO:0000256" key="3">
    <source>
        <dbReference type="SAM" id="Phobius"/>
    </source>
</evidence>
<dbReference type="Gene3D" id="3.30.300.30">
    <property type="match status" value="1"/>
</dbReference>
<accession>A0A1W9ZBU3</accession>
<dbReference type="GO" id="GO:0016746">
    <property type="term" value="F:acyltransferase activity"/>
    <property type="evidence" value="ECO:0007669"/>
    <property type="project" value="InterPro"/>
</dbReference>
<feature type="domain" description="Carrier" evidence="4">
    <location>
        <begin position="1"/>
        <end position="81"/>
    </location>
</feature>
<dbReference type="InterPro" id="IPR040097">
    <property type="entry name" value="FAAL/FAAC"/>
</dbReference>
<dbReference type="InterPro" id="IPR020845">
    <property type="entry name" value="AMP-binding_CS"/>
</dbReference>
<dbReference type="PROSITE" id="PS50075">
    <property type="entry name" value="CARRIER"/>
    <property type="match status" value="1"/>
</dbReference>
<keyword evidence="6" id="KW-1185">Reference proteome</keyword>
<dbReference type="Pfam" id="PF00501">
    <property type="entry name" value="AMP-binding"/>
    <property type="match status" value="1"/>
</dbReference>
<keyword evidence="3" id="KW-0472">Membrane</keyword>